<reference evidence="1" key="2">
    <citation type="journal article" date="2022" name="Res Sq">
        <title>Comparative Genomics Reveals Insights into the Divergent Evolution of Astigmatic Mites and Household Pest Adaptations.</title>
        <authorList>
            <person name="Xiong Q."/>
            <person name="Wan A.T.-Y."/>
            <person name="Liu X.-Y."/>
            <person name="Fung C.S.-H."/>
            <person name="Xiao X."/>
            <person name="Malainual N."/>
            <person name="Hou J."/>
            <person name="Wang L."/>
            <person name="Wang M."/>
            <person name="Yang K."/>
            <person name="Cui Y."/>
            <person name="Leung E."/>
            <person name="Nong W."/>
            <person name="Shin S.-K."/>
            <person name="Au S."/>
            <person name="Jeong K.Y."/>
            <person name="Chew F.T."/>
            <person name="Hui J."/>
            <person name="Leung T.F."/>
            <person name="Tungtrongchitr A."/>
            <person name="Zhong N."/>
            <person name="Liu Z."/>
            <person name="Tsui S."/>
        </authorList>
    </citation>
    <scope>NUCLEOTIDE SEQUENCE</scope>
    <source>
        <strain evidence="1">Derf</strain>
        <tissue evidence="1">Whole organism</tissue>
    </source>
</reference>
<dbReference type="Proteomes" id="UP000790347">
    <property type="component" value="Unassembled WGS sequence"/>
</dbReference>
<evidence type="ECO:0000313" key="1">
    <source>
        <dbReference type="EMBL" id="KAH9491018.1"/>
    </source>
</evidence>
<comment type="caution">
    <text evidence="1">The sequence shown here is derived from an EMBL/GenBank/DDBJ whole genome shotgun (WGS) entry which is preliminary data.</text>
</comment>
<dbReference type="EMBL" id="ASGP02000002">
    <property type="protein sequence ID" value="KAH9521513.1"/>
    <property type="molecule type" value="Genomic_DNA"/>
</dbReference>
<gene>
    <name evidence="2" type="ORF">DERF_005164</name>
    <name evidence="1" type="ORF">DERF_015757</name>
</gene>
<evidence type="ECO:0000313" key="2">
    <source>
        <dbReference type="EMBL" id="KAH9521513.1"/>
    </source>
</evidence>
<sequence length="69" mass="8525">MKCLPLRMIDFSFGLNSKSYRCCRRRRRSRLCLRTFLIHDKWRKEKRKQTISDSDETKTTIMVNYDYDI</sequence>
<dbReference type="EMBL" id="ASGP02000009">
    <property type="protein sequence ID" value="KAH9491018.1"/>
    <property type="molecule type" value="Genomic_DNA"/>
</dbReference>
<evidence type="ECO:0000313" key="3">
    <source>
        <dbReference type="Proteomes" id="UP000790347"/>
    </source>
</evidence>
<organism evidence="1 3">
    <name type="scientific">Dermatophagoides farinae</name>
    <name type="common">American house dust mite</name>
    <dbReference type="NCBI Taxonomy" id="6954"/>
    <lineage>
        <taxon>Eukaryota</taxon>
        <taxon>Metazoa</taxon>
        <taxon>Ecdysozoa</taxon>
        <taxon>Arthropoda</taxon>
        <taxon>Chelicerata</taxon>
        <taxon>Arachnida</taxon>
        <taxon>Acari</taxon>
        <taxon>Acariformes</taxon>
        <taxon>Sarcoptiformes</taxon>
        <taxon>Astigmata</taxon>
        <taxon>Psoroptidia</taxon>
        <taxon>Analgoidea</taxon>
        <taxon>Pyroglyphidae</taxon>
        <taxon>Dermatophagoidinae</taxon>
        <taxon>Dermatophagoides</taxon>
    </lineage>
</organism>
<dbReference type="AlphaFoldDB" id="A0A922KVM7"/>
<name>A0A922KVM7_DERFA</name>
<accession>A0A922KVM7</accession>
<reference evidence="1" key="1">
    <citation type="submission" date="2013-05" db="EMBL/GenBank/DDBJ databases">
        <authorList>
            <person name="Yim A.K.Y."/>
            <person name="Chan T.F."/>
            <person name="Ji K.M."/>
            <person name="Liu X.Y."/>
            <person name="Zhou J.W."/>
            <person name="Li R.Q."/>
            <person name="Yang K.Y."/>
            <person name="Li J."/>
            <person name="Li M."/>
            <person name="Law P.T.W."/>
            <person name="Wu Y.L."/>
            <person name="Cai Z.L."/>
            <person name="Qin H."/>
            <person name="Bao Y."/>
            <person name="Leung R.K.K."/>
            <person name="Ng P.K.S."/>
            <person name="Zou J."/>
            <person name="Zhong X.J."/>
            <person name="Ran P.X."/>
            <person name="Zhong N.S."/>
            <person name="Liu Z.G."/>
            <person name="Tsui S.K.W."/>
        </authorList>
    </citation>
    <scope>NUCLEOTIDE SEQUENCE</scope>
    <source>
        <strain evidence="1">Derf</strain>
        <tissue evidence="1">Whole organism</tissue>
    </source>
</reference>
<proteinExistence type="predicted"/>
<keyword evidence="3" id="KW-1185">Reference proteome</keyword>
<protein>
    <submittedName>
        <fullName evidence="1">Uncharacterized protein</fullName>
    </submittedName>
</protein>